<evidence type="ECO:0000256" key="2">
    <source>
        <dbReference type="ARBA" id="ARBA00023128"/>
    </source>
</evidence>
<dbReference type="PANTHER" id="PTHR13675:SF0">
    <property type="entry name" value="LYR MOTIF-CONTAINING PROTEIN 2"/>
    <property type="match status" value="1"/>
</dbReference>
<dbReference type="Proteomes" id="UP000822688">
    <property type="component" value="Chromosome 3"/>
</dbReference>
<evidence type="ECO:0000256" key="1">
    <source>
        <dbReference type="ARBA" id="ARBA00004173"/>
    </source>
</evidence>
<dbReference type="PANTHER" id="PTHR13675">
    <property type="entry name" value="LYR MOTIF-CONTAINING PROTEIN 2"/>
    <property type="match status" value="1"/>
</dbReference>
<evidence type="ECO:0000313" key="5">
    <source>
        <dbReference type="Proteomes" id="UP000822688"/>
    </source>
</evidence>
<gene>
    <name evidence="4" type="ORF">KC19_3G015400</name>
</gene>
<comment type="caution">
    <text evidence="4">The sequence shown here is derived from an EMBL/GenBank/DDBJ whole genome shotgun (WGS) entry which is preliminary data.</text>
</comment>
<sequence>MPGVRGAPLDLRAFLLRGHSLRLYRAALRSARRAPAYSREDLERTIREEFEQHRFEGNLQTIRFLLSDGLQRLKQLNTMLGIQGHEDGVRV</sequence>
<proteinExistence type="predicted"/>
<protein>
    <recommendedName>
        <fullName evidence="3">Complex 1 LYR protein domain-containing protein</fullName>
    </recommendedName>
</protein>
<evidence type="ECO:0000259" key="3">
    <source>
        <dbReference type="Pfam" id="PF05347"/>
    </source>
</evidence>
<comment type="subcellular location">
    <subcellularLocation>
        <location evidence="1">Mitochondrion</location>
    </subcellularLocation>
</comment>
<keyword evidence="5" id="KW-1185">Reference proteome</keyword>
<dbReference type="EMBL" id="CM026423">
    <property type="protein sequence ID" value="KAG0581866.1"/>
    <property type="molecule type" value="Genomic_DNA"/>
</dbReference>
<accession>A0A8T0IG66</accession>
<keyword evidence="2" id="KW-0496">Mitochondrion</keyword>
<dbReference type="InterPro" id="IPR008011">
    <property type="entry name" value="Complex1_LYR_dom"/>
</dbReference>
<dbReference type="AlphaFoldDB" id="A0A8T0IG66"/>
<feature type="domain" description="Complex 1 LYR protein" evidence="3">
    <location>
        <begin position="21"/>
        <end position="74"/>
    </location>
</feature>
<dbReference type="GO" id="GO:0005739">
    <property type="term" value="C:mitochondrion"/>
    <property type="evidence" value="ECO:0007669"/>
    <property type="project" value="UniProtKB-SubCell"/>
</dbReference>
<dbReference type="Pfam" id="PF05347">
    <property type="entry name" value="Complex1_LYR"/>
    <property type="match status" value="1"/>
</dbReference>
<organism evidence="4 5">
    <name type="scientific">Ceratodon purpureus</name>
    <name type="common">Fire moss</name>
    <name type="synonym">Dicranum purpureum</name>
    <dbReference type="NCBI Taxonomy" id="3225"/>
    <lineage>
        <taxon>Eukaryota</taxon>
        <taxon>Viridiplantae</taxon>
        <taxon>Streptophyta</taxon>
        <taxon>Embryophyta</taxon>
        <taxon>Bryophyta</taxon>
        <taxon>Bryophytina</taxon>
        <taxon>Bryopsida</taxon>
        <taxon>Dicranidae</taxon>
        <taxon>Pseudoditrichales</taxon>
        <taxon>Ditrichaceae</taxon>
        <taxon>Ceratodon</taxon>
    </lineage>
</organism>
<name>A0A8T0IG66_CERPU</name>
<evidence type="ECO:0000313" key="4">
    <source>
        <dbReference type="EMBL" id="KAG0581866.1"/>
    </source>
</evidence>
<dbReference type="OrthoDB" id="74240at2759"/>
<reference evidence="4" key="1">
    <citation type="submission" date="2020-06" db="EMBL/GenBank/DDBJ databases">
        <title>WGS assembly of Ceratodon purpureus strain R40.</title>
        <authorList>
            <person name="Carey S.B."/>
            <person name="Jenkins J."/>
            <person name="Shu S."/>
            <person name="Lovell J.T."/>
            <person name="Sreedasyam A."/>
            <person name="Maumus F."/>
            <person name="Tiley G.P."/>
            <person name="Fernandez-Pozo N."/>
            <person name="Barry K."/>
            <person name="Chen C."/>
            <person name="Wang M."/>
            <person name="Lipzen A."/>
            <person name="Daum C."/>
            <person name="Saski C.A."/>
            <person name="Payton A.C."/>
            <person name="Mcbreen J.C."/>
            <person name="Conrad R.E."/>
            <person name="Kollar L.M."/>
            <person name="Olsson S."/>
            <person name="Huttunen S."/>
            <person name="Landis J.B."/>
            <person name="Wickett N.J."/>
            <person name="Johnson M.G."/>
            <person name="Rensing S.A."/>
            <person name="Grimwood J."/>
            <person name="Schmutz J."/>
            <person name="Mcdaniel S.F."/>
        </authorList>
    </citation>
    <scope>NUCLEOTIDE SEQUENCE</scope>
    <source>
        <strain evidence="4">R40</strain>
    </source>
</reference>